<sequence length="540" mass="61446">MDPAKYTYPWPLQGYQNEEPLPAVQLPNKSIENTQTGKLSPSYTTFTTPLDNGIRGAFDIHVYYAQHDEQETAFARALWERIRREFPELRIYKFWDRPVGPHALTMFEVNLFTPAQFGAFVPCDFRAQGSPGVDMSYVNEELQKAEAQPSCAAINEHTPPPSNQPYEDDRLQQVITQKWPAVNANRFATPPSHFSDQQTRDLLGDSSIVAPNRSAVDQGLDELGIFEATNTDLSKVQPSQELRRSIEQGREHSPEIADSEDQDLVEDGAADDFSDFLADLIPCPRGHITATKEAEELEDDDDQPVPRKEEKTGGRRRKSKEKYAEDSNIIEAPARQLRERTLRQEMPFKMDKVESNLARKGLKKSESDLEEELVEQIHATQKKRKATSKVSQKKPKKTRRPLAERENLPSPTPTTPSAITDTYEEPEAEPDVFQTIIRARLKDFGKGNIPIILPSSKSTAALFDAIRQKWRRGLKGREIHHCIVSFPWLAHVGEDEDIVMFGENDDGVYECMLEKIREAPSWRETGKCDIDLLIYPEENQ</sequence>
<evidence type="ECO:0000313" key="3">
    <source>
        <dbReference type="Proteomes" id="UP001345013"/>
    </source>
</evidence>
<feature type="region of interest" description="Disordered" evidence="1">
    <location>
        <begin position="377"/>
        <end position="426"/>
    </location>
</feature>
<evidence type="ECO:0000313" key="2">
    <source>
        <dbReference type="EMBL" id="KAK5098091.1"/>
    </source>
</evidence>
<gene>
    <name evidence="2" type="ORF">LTR24_001912</name>
</gene>
<reference evidence="2 3" key="1">
    <citation type="submission" date="2023-08" db="EMBL/GenBank/DDBJ databases">
        <title>Black Yeasts Isolated from many extreme environments.</title>
        <authorList>
            <person name="Coleine C."/>
            <person name="Stajich J.E."/>
            <person name="Selbmann L."/>
        </authorList>
    </citation>
    <scope>NUCLEOTIDE SEQUENCE [LARGE SCALE GENOMIC DNA]</scope>
    <source>
        <strain evidence="2 3">CCFEE 5885</strain>
    </source>
</reference>
<dbReference type="Pfam" id="PF08883">
    <property type="entry name" value="DOPA_dioxygen"/>
    <property type="match status" value="1"/>
</dbReference>
<feature type="compositionally biased region" description="Basic and acidic residues" evidence="1">
    <location>
        <begin position="336"/>
        <end position="353"/>
    </location>
</feature>
<dbReference type="InterPro" id="IPR023389">
    <property type="entry name" value="DOPA-like_sf"/>
</dbReference>
<dbReference type="PANTHER" id="PTHR36423:SF2">
    <property type="entry name" value="AFR070WP"/>
    <property type="match status" value="1"/>
</dbReference>
<accession>A0ABR0KJ57</accession>
<organism evidence="2 3">
    <name type="scientific">Lithohypha guttulata</name>
    <dbReference type="NCBI Taxonomy" id="1690604"/>
    <lineage>
        <taxon>Eukaryota</taxon>
        <taxon>Fungi</taxon>
        <taxon>Dikarya</taxon>
        <taxon>Ascomycota</taxon>
        <taxon>Pezizomycotina</taxon>
        <taxon>Eurotiomycetes</taxon>
        <taxon>Chaetothyriomycetidae</taxon>
        <taxon>Chaetothyriales</taxon>
        <taxon>Trichomeriaceae</taxon>
        <taxon>Lithohypha</taxon>
    </lineage>
</organism>
<feature type="region of interest" description="Disordered" evidence="1">
    <location>
        <begin position="234"/>
        <end position="262"/>
    </location>
</feature>
<dbReference type="Gene3D" id="3.30.70.1240">
    <property type="entry name" value="DOPA-like domains"/>
    <property type="match status" value="1"/>
</dbReference>
<keyword evidence="3" id="KW-1185">Reference proteome</keyword>
<dbReference type="EMBL" id="JAVRRG010000015">
    <property type="protein sequence ID" value="KAK5098091.1"/>
    <property type="molecule type" value="Genomic_DNA"/>
</dbReference>
<feature type="compositionally biased region" description="Basic and acidic residues" evidence="1">
    <location>
        <begin position="241"/>
        <end position="255"/>
    </location>
</feature>
<dbReference type="PANTHER" id="PTHR36423">
    <property type="entry name" value="AFR070WP"/>
    <property type="match status" value="1"/>
</dbReference>
<dbReference type="SUPFAM" id="SSF143410">
    <property type="entry name" value="DOPA-like"/>
    <property type="match status" value="1"/>
</dbReference>
<evidence type="ECO:0000256" key="1">
    <source>
        <dbReference type="SAM" id="MobiDB-lite"/>
    </source>
</evidence>
<feature type="compositionally biased region" description="Basic and acidic residues" evidence="1">
    <location>
        <begin position="304"/>
        <end position="313"/>
    </location>
</feature>
<proteinExistence type="predicted"/>
<dbReference type="Proteomes" id="UP001345013">
    <property type="component" value="Unassembled WGS sequence"/>
</dbReference>
<name>A0ABR0KJ57_9EURO</name>
<dbReference type="InterPro" id="IPR014980">
    <property type="entry name" value="DOPA_dioxygen"/>
</dbReference>
<protein>
    <submittedName>
        <fullName evidence="2">Uncharacterized protein</fullName>
    </submittedName>
</protein>
<feature type="region of interest" description="Disordered" evidence="1">
    <location>
        <begin position="291"/>
        <end position="353"/>
    </location>
</feature>
<comment type="caution">
    <text evidence="2">The sequence shown here is derived from an EMBL/GenBank/DDBJ whole genome shotgun (WGS) entry which is preliminary data.</text>
</comment>
<feature type="compositionally biased region" description="Basic residues" evidence="1">
    <location>
        <begin position="380"/>
        <end position="400"/>
    </location>
</feature>